<reference evidence="1" key="1">
    <citation type="submission" date="2018-02" db="EMBL/GenBank/DDBJ databases">
        <title>Rhizophora mucronata_Transcriptome.</title>
        <authorList>
            <person name="Meera S.P."/>
            <person name="Sreeshan A."/>
            <person name="Augustine A."/>
        </authorList>
    </citation>
    <scope>NUCLEOTIDE SEQUENCE</scope>
    <source>
        <tissue evidence="1">Leaf</tissue>
    </source>
</reference>
<organism evidence="1">
    <name type="scientific">Rhizophora mucronata</name>
    <name type="common">Asiatic mangrove</name>
    <dbReference type="NCBI Taxonomy" id="61149"/>
    <lineage>
        <taxon>Eukaryota</taxon>
        <taxon>Viridiplantae</taxon>
        <taxon>Streptophyta</taxon>
        <taxon>Embryophyta</taxon>
        <taxon>Tracheophyta</taxon>
        <taxon>Spermatophyta</taxon>
        <taxon>Magnoliopsida</taxon>
        <taxon>eudicotyledons</taxon>
        <taxon>Gunneridae</taxon>
        <taxon>Pentapetalae</taxon>
        <taxon>rosids</taxon>
        <taxon>fabids</taxon>
        <taxon>Malpighiales</taxon>
        <taxon>Rhizophoraceae</taxon>
        <taxon>Rhizophora</taxon>
    </lineage>
</organism>
<proteinExistence type="predicted"/>
<evidence type="ECO:0000313" key="1">
    <source>
        <dbReference type="EMBL" id="MBX49216.1"/>
    </source>
</evidence>
<protein>
    <submittedName>
        <fullName evidence="1">Uncharacterized protein</fullName>
    </submittedName>
</protein>
<accession>A0A2P2P350</accession>
<dbReference type="EMBL" id="GGEC01068732">
    <property type="protein sequence ID" value="MBX49216.1"/>
    <property type="molecule type" value="Transcribed_RNA"/>
</dbReference>
<name>A0A2P2P350_RHIMU</name>
<sequence>MVYPRYLQKIF</sequence>